<dbReference type="Gene3D" id="3.80.10.10">
    <property type="entry name" value="Ribonuclease Inhibitor"/>
    <property type="match status" value="1"/>
</dbReference>
<reference evidence="3" key="1">
    <citation type="submission" date="2025-08" db="UniProtKB">
        <authorList>
            <consortium name="RefSeq"/>
        </authorList>
    </citation>
    <scope>IDENTIFICATION</scope>
</reference>
<dbReference type="Pfam" id="PF24758">
    <property type="entry name" value="LRR_At5g56370"/>
    <property type="match status" value="1"/>
</dbReference>
<dbReference type="RefSeq" id="XP_010931865.1">
    <property type="nucleotide sequence ID" value="XM_010933563.1"/>
</dbReference>
<dbReference type="CDD" id="cd22160">
    <property type="entry name" value="F-box_AtFBL13-like"/>
    <property type="match status" value="1"/>
</dbReference>
<dbReference type="Proteomes" id="UP000504607">
    <property type="component" value="Chromosome 1"/>
</dbReference>
<dbReference type="AlphaFoldDB" id="A0A6I9RU03"/>
<name>A0A6I9RU03_ELAGV</name>
<sequence>MAADRISQLPDTILHHILSYLPTQLVVKTSILSERWRYLWASISHIHIAIYDFPSIKSFEHFTEAVLLCRDASSPIQTFHLCWGRDLDQAHADIWIYHAVHRHIRELDLTLARDGKLPQCVFTCKSLSVLKLTADNCLRAIDFPINLSGLETWHLSGISCEGETLVKIISGCPVLEGLKIMFCKFCVLEINSRKLKHLDLLETGSSHAKVRVVAPGLKSLDIQGLMAEDISLEHLTSLERAHLRNLLLNGPTRIFRSLYTVSSLRLYDSALEFCSCCGQSPRHPIVGKRARAPAKTRSPL</sequence>
<evidence type="ECO:0000259" key="1">
    <source>
        <dbReference type="PROSITE" id="PS50181"/>
    </source>
</evidence>
<feature type="domain" description="F-box" evidence="1">
    <location>
        <begin position="3"/>
        <end position="39"/>
    </location>
</feature>
<protein>
    <submittedName>
        <fullName evidence="3">F-box/LRR-repeat protein 25-like</fullName>
    </submittedName>
</protein>
<dbReference type="FunCoup" id="A0A6I9RU03">
    <property type="interactions" value="1364"/>
</dbReference>
<dbReference type="InParanoid" id="A0A6I9RU03"/>
<accession>A0A6I9RU03</accession>
<evidence type="ECO:0000313" key="3">
    <source>
        <dbReference type="RefSeq" id="XP_010931865.1"/>
    </source>
</evidence>
<dbReference type="Gene3D" id="1.20.1280.50">
    <property type="match status" value="1"/>
</dbReference>
<dbReference type="KEGG" id="egu:105052662"/>
<dbReference type="PANTHER" id="PTHR31900:SF34">
    <property type="entry name" value="EMB|CAB62440.1-RELATED"/>
    <property type="match status" value="1"/>
</dbReference>
<gene>
    <name evidence="3" type="primary">LOC105052662</name>
</gene>
<dbReference type="SUPFAM" id="SSF81383">
    <property type="entry name" value="F-box domain"/>
    <property type="match status" value="1"/>
</dbReference>
<dbReference type="OrthoDB" id="677997at2759"/>
<evidence type="ECO:0000313" key="2">
    <source>
        <dbReference type="Proteomes" id="UP000504607"/>
    </source>
</evidence>
<keyword evidence="2" id="KW-1185">Reference proteome</keyword>
<dbReference type="InterPro" id="IPR001810">
    <property type="entry name" value="F-box_dom"/>
</dbReference>
<organism evidence="2 3">
    <name type="scientific">Elaeis guineensis var. tenera</name>
    <name type="common">Oil palm</name>
    <dbReference type="NCBI Taxonomy" id="51953"/>
    <lineage>
        <taxon>Eukaryota</taxon>
        <taxon>Viridiplantae</taxon>
        <taxon>Streptophyta</taxon>
        <taxon>Embryophyta</taxon>
        <taxon>Tracheophyta</taxon>
        <taxon>Spermatophyta</taxon>
        <taxon>Magnoliopsida</taxon>
        <taxon>Liliopsida</taxon>
        <taxon>Arecaceae</taxon>
        <taxon>Arecoideae</taxon>
        <taxon>Cocoseae</taxon>
        <taxon>Elaeidinae</taxon>
        <taxon>Elaeis</taxon>
    </lineage>
</organism>
<proteinExistence type="predicted"/>
<dbReference type="SUPFAM" id="SSF52058">
    <property type="entry name" value="L domain-like"/>
    <property type="match status" value="1"/>
</dbReference>
<dbReference type="InterPro" id="IPR053781">
    <property type="entry name" value="F-box_AtFBL13-like"/>
</dbReference>
<dbReference type="InterPro" id="IPR055411">
    <property type="entry name" value="LRR_FXL15/At3g58940/PEG3-like"/>
</dbReference>
<dbReference type="Pfam" id="PF00646">
    <property type="entry name" value="F-box"/>
    <property type="match status" value="1"/>
</dbReference>
<dbReference type="InterPro" id="IPR036047">
    <property type="entry name" value="F-box-like_dom_sf"/>
</dbReference>
<dbReference type="PROSITE" id="PS50181">
    <property type="entry name" value="FBOX"/>
    <property type="match status" value="1"/>
</dbReference>
<dbReference type="GeneID" id="105052662"/>
<dbReference type="InterPro" id="IPR050232">
    <property type="entry name" value="FBL13/AtMIF1-like"/>
</dbReference>
<dbReference type="PANTHER" id="PTHR31900">
    <property type="entry name" value="F-BOX/RNI SUPERFAMILY PROTEIN-RELATED"/>
    <property type="match status" value="1"/>
</dbReference>
<dbReference type="InterPro" id="IPR032675">
    <property type="entry name" value="LRR_dom_sf"/>
</dbReference>
<dbReference type="SMART" id="SM00256">
    <property type="entry name" value="FBOX"/>
    <property type="match status" value="1"/>
</dbReference>